<dbReference type="Proteomes" id="UP000305792">
    <property type="component" value="Unassembled WGS sequence"/>
</dbReference>
<dbReference type="GO" id="GO:0016747">
    <property type="term" value="F:acyltransferase activity, transferring groups other than amino-acyl groups"/>
    <property type="evidence" value="ECO:0007669"/>
    <property type="project" value="InterPro"/>
</dbReference>
<keyword evidence="5" id="KW-0012">Acyltransferase</keyword>
<accession>A0A4S8P531</accession>
<feature type="transmembrane region" description="Helical" evidence="2">
    <location>
        <begin position="32"/>
        <end position="48"/>
    </location>
</feature>
<feature type="domain" description="Acyltransferase 3" evidence="3">
    <location>
        <begin position="29"/>
        <end position="372"/>
    </location>
</feature>
<dbReference type="InterPro" id="IPR043968">
    <property type="entry name" value="SGNH"/>
</dbReference>
<feature type="compositionally biased region" description="Low complexity" evidence="1">
    <location>
        <begin position="1"/>
        <end position="18"/>
    </location>
</feature>
<dbReference type="InterPro" id="IPR002656">
    <property type="entry name" value="Acyl_transf_3_dom"/>
</dbReference>
<protein>
    <submittedName>
        <fullName evidence="5">Acyltransferase</fullName>
    </submittedName>
</protein>
<dbReference type="InterPro" id="IPR050879">
    <property type="entry name" value="Acyltransferase_3"/>
</dbReference>
<feature type="transmembrane region" description="Helical" evidence="2">
    <location>
        <begin position="54"/>
        <end position="74"/>
    </location>
</feature>
<feature type="transmembrane region" description="Helical" evidence="2">
    <location>
        <begin position="329"/>
        <end position="349"/>
    </location>
</feature>
<dbReference type="EMBL" id="STGX01000023">
    <property type="protein sequence ID" value="THV22839.1"/>
    <property type="molecule type" value="Genomic_DNA"/>
</dbReference>
<keyword evidence="2" id="KW-0472">Membrane</keyword>
<dbReference type="PANTHER" id="PTHR23028:SF53">
    <property type="entry name" value="ACYL_TRANSF_3 DOMAIN-CONTAINING PROTEIN"/>
    <property type="match status" value="1"/>
</dbReference>
<feature type="region of interest" description="Disordered" evidence="1">
    <location>
        <begin position="1"/>
        <end position="25"/>
    </location>
</feature>
<keyword evidence="6" id="KW-1185">Reference proteome</keyword>
<feature type="transmembrane region" description="Helical" evidence="2">
    <location>
        <begin position="287"/>
        <end position="308"/>
    </location>
</feature>
<proteinExistence type="predicted"/>
<keyword evidence="2" id="KW-0812">Transmembrane</keyword>
<name>A0A4S8P531_9ACTN</name>
<reference evidence="5 6" key="1">
    <citation type="journal article" date="2018" name="Int. J. Syst. Evol. Microbiol.">
        <title>Glycomyces paridis sp. nov., isolated from the medicinal plant Paris polyphylla.</title>
        <authorList>
            <person name="Fang X.M."/>
            <person name="Bai J.L."/>
            <person name="Su J."/>
            <person name="Zhao L.L."/>
            <person name="Liu H.Y."/>
            <person name="Ma B.P."/>
            <person name="Zhang Y.Q."/>
            <person name="Yu L.Y."/>
        </authorList>
    </citation>
    <scope>NUCLEOTIDE SEQUENCE [LARGE SCALE GENOMIC DNA]</scope>
    <source>
        <strain evidence="5 6">CPCC 204357</strain>
    </source>
</reference>
<feature type="transmembrane region" description="Helical" evidence="2">
    <location>
        <begin position="169"/>
        <end position="187"/>
    </location>
</feature>
<dbReference type="GO" id="GO:0016020">
    <property type="term" value="C:membrane"/>
    <property type="evidence" value="ECO:0007669"/>
    <property type="project" value="TreeGrafter"/>
</dbReference>
<gene>
    <name evidence="5" type="ORF">E9998_23385</name>
</gene>
<comment type="caution">
    <text evidence="5">The sequence shown here is derived from an EMBL/GenBank/DDBJ whole genome shotgun (WGS) entry which is preliminary data.</text>
</comment>
<evidence type="ECO:0000259" key="4">
    <source>
        <dbReference type="Pfam" id="PF19040"/>
    </source>
</evidence>
<dbReference type="OrthoDB" id="3404679at2"/>
<sequence>MRPTATTPATTAGTAPAATRERPGHWRPDIEGLRAVAVGVVIAAHIGFPYSAGGFVGVDVFFVISGFLITSLLLREIDRTGKVSLTGFYARRAVRLLPAAATVMLATLVAAWVWLPRTRLGDIAADAAAASLNVINIRLAYVSTDYFNADAPPSPLQHFWSLAVEEQFYLAWPLILIAVAFLTARLYRGEFVPKAQIRTRRLGAVATLLVLVAAGSFALSATQTATDPTWSYFGIHTRAWELAVGALIAVGAARLRRTPAPLAAIASWAGLALIVASVFVLDENSVFPGYAAALPVAGSALVIAAGCAPHRGGAGMLLGIAPAQYIGKISYGLYLWHWPVLLIAPAVLGMEEPQLRYRIGFMVAAFLLSVATFHLVENPVRTRRPLVQIPSRALALGGALMVCTLAASFVAVLQPAQVTDGEAAEEVSGAGATVWQLIDESVGVDAVPANLDPSLDEAPEDVPSYYAENCFTGQENTTVKDHCWFGDPEGEKDLILFGDSHAAQWFPPLNELAEASGWRMLVLTKSGCSIPDVSEYSGTLDREYTECAQWRDAALDHMAELAPDMIVATSSDKKKVLEDDPDTAWVEGWETSLDRLHEASDEVYILADTPWAAGNVPDCLASNPDDASACVNTLDAGISHPERREGALEAAAESGATVVDPVPWICDMEAGKCPVVVGNLLVYRDDSHLTATFASHLAPQLAAAIPLQGNPSGETAEAG</sequence>
<evidence type="ECO:0000256" key="1">
    <source>
        <dbReference type="SAM" id="MobiDB-lite"/>
    </source>
</evidence>
<feature type="transmembrane region" description="Helical" evidence="2">
    <location>
        <begin position="239"/>
        <end position="255"/>
    </location>
</feature>
<dbReference type="Pfam" id="PF01757">
    <property type="entry name" value="Acyl_transf_3"/>
    <property type="match status" value="1"/>
</dbReference>
<dbReference type="RefSeq" id="WP_136532164.1">
    <property type="nucleotide sequence ID" value="NZ_STGX01000023.1"/>
</dbReference>
<evidence type="ECO:0000256" key="2">
    <source>
        <dbReference type="SAM" id="Phobius"/>
    </source>
</evidence>
<feature type="transmembrane region" description="Helical" evidence="2">
    <location>
        <begin position="94"/>
        <end position="115"/>
    </location>
</feature>
<feature type="domain" description="SGNH" evidence="4">
    <location>
        <begin position="470"/>
        <end position="702"/>
    </location>
</feature>
<dbReference type="GO" id="GO:0009103">
    <property type="term" value="P:lipopolysaccharide biosynthetic process"/>
    <property type="evidence" value="ECO:0007669"/>
    <property type="project" value="TreeGrafter"/>
</dbReference>
<dbReference type="AlphaFoldDB" id="A0A4S8P531"/>
<dbReference type="PANTHER" id="PTHR23028">
    <property type="entry name" value="ACETYLTRANSFERASE"/>
    <property type="match status" value="1"/>
</dbReference>
<evidence type="ECO:0000313" key="6">
    <source>
        <dbReference type="Proteomes" id="UP000305792"/>
    </source>
</evidence>
<keyword evidence="5" id="KW-0808">Transferase</keyword>
<evidence type="ECO:0000259" key="3">
    <source>
        <dbReference type="Pfam" id="PF01757"/>
    </source>
</evidence>
<organism evidence="5 6">
    <name type="scientific">Glycomyces paridis</name>
    <dbReference type="NCBI Taxonomy" id="2126555"/>
    <lineage>
        <taxon>Bacteria</taxon>
        <taxon>Bacillati</taxon>
        <taxon>Actinomycetota</taxon>
        <taxon>Actinomycetes</taxon>
        <taxon>Glycomycetales</taxon>
        <taxon>Glycomycetaceae</taxon>
        <taxon>Glycomyces</taxon>
    </lineage>
</organism>
<evidence type="ECO:0000313" key="5">
    <source>
        <dbReference type="EMBL" id="THV22839.1"/>
    </source>
</evidence>
<keyword evidence="2" id="KW-1133">Transmembrane helix</keyword>
<feature type="transmembrane region" description="Helical" evidence="2">
    <location>
        <begin position="199"/>
        <end position="219"/>
    </location>
</feature>
<feature type="transmembrane region" description="Helical" evidence="2">
    <location>
        <begin position="393"/>
        <end position="413"/>
    </location>
</feature>
<feature type="transmembrane region" description="Helical" evidence="2">
    <location>
        <begin position="355"/>
        <end position="373"/>
    </location>
</feature>
<feature type="transmembrane region" description="Helical" evidence="2">
    <location>
        <begin position="262"/>
        <end position="281"/>
    </location>
</feature>
<dbReference type="Pfam" id="PF19040">
    <property type="entry name" value="SGNH"/>
    <property type="match status" value="1"/>
</dbReference>